<proteinExistence type="predicted"/>
<organism evidence="1 2">
    <name type="scientific">Conidiobolus coronatus (strain ATCC 28846 / CBS 209.66 / NRRL 28638)</name>
    <name type="common">Delacroixia coronata</name>
    <dbReference type="NCBI Taxonomy" id="796925"/>
    <lineage>
        <taxon>Eukaryota</taxon>
        <taxon>Fungi</taxon>
        <taxon>Fungi incertae sedis</taxon>
        <taxon>Zoopagomycota</taxon>
        <taxon>Entomophthoromycotina</taxon>
        <taxon>Entomophthoromycetes</taxon>
        <taxon>Entomophthorales</taxon>
        <taxon>Ancylistaceae</taxon>
        <taxon>Conidiobolus</taxon>
    </lineage>
</organism>
<name>A0A137PDX7_CONC2</name>
<dbReference type="Proteomes" id="UP000070444">
    <property type="component" value="Unassembled WGS sequence"/>
</dbReference>
<dbReference type="EMBL" id="KQ964440">
    <property type="protein sequence ID" value="KXN73208.1"/>
    <property type="molecule type" value="Genomic_DNA"/>
</dbReference>
<evidence type="ECO:0000313" key="1">
    <source>
        <dbReference type="EMBL" id="KXN73208.1"/>
    </source>
</evidence>
<accession>A0A137PDX7</accession>
<protein>
    <submittedName>
        <fullName evidence="1">Uncharacterized protein</fullName>
    </submittedName>
</protein>
<dbReference type="AlphaFoldDB" id="A0A137PDX7"/>
<gene>
    <name evidence="1" type="ORF">CONCODRAFT_3879</name>
</gene>
<sequence length="161" mass="18645">MVTSLKQTTIKGKMIQTHYHKREFPFIVTLTPGYLITPKRLIPAILILLIIREFWDLCLWNPWRCSTVDQAVGRVIRSGSHDMLKLKIFANITTFLILTEFVQHANPFLCYMYELECIPIFTSKYGLDFVGGVHIKDAYSKPDDSITPLPTYHVSHPNFRS</sequence>
<reference evidence="1 2" key="1">
    <citation type="journal article" date="2015" name="Genome Biol. Evol.">
        <title>Phylogenomic analyses indicate that early fungi evolved digesting cell walls of algal ancestors of land plants.</title>
        <authorList>
            <person name="Chang Y."/>
            <person name="Wang S."/>
            <person name="Sekimoto S."/>
            <person name="Aerts A.L."/>
            <person name="Choi C."/>
            <person name="Clum A."/>
            <person name="LaButti K.M."/>
            <person name="Lindquist E.A."/>
            <person name="Yee Ngan C."/>
            <person name="Ohm R.A."/>
            <person name="Salamov A.A."/>
            <person name="Grigoriev I.V."/>
            <person name="Spatafora J.W."/>
            <person name="Berbee M.L."/>
        </authorList>
    </citation>
    <scope>NUCLEOTIDE SEQUENCE [LARGE SCALE GENOMIC DNA]</scope>
    <source>
        <strain evidence="1 2">NRRL 28638</strain>
    </source>
</reference>
<keyword evidence="2" id="KW-1185">Reference proteome</keyword>
<evidence type="ECO:0000313" key="2">
    <source>
        <dbReference type="Proteomes" id="UP000070444"/>
    </source>
</evidence>